<keyword evidence="5" id="KW-1185">Reference proteome</keyword>
<sequence length="588" mass="65222">MHSLKHNFLTLISRCTKLRSFKQIHAQLVVSQAIQNDLILTKVAEFFGKHIDLLDYACTCLISVKCASTFPYNTLISGYATSRAPKVAFLVYRRVVQGGFLPDTYTFPVVLKSCAKFVGVGESKQVHGLIVKMGFCYHMYVQNSLVHAYGVCGECYSACRVFDEMLVRDVVSWTGLISGYVSSGLFRDALVLFKRMDVEPNAATYVSVLVACGRLGNLNMGKGVHGSIVMRGFDVGLVVGNALIDMYVKSDLLSEAKRAFDELPDKDIVSWTSIISGMVQSRCAKEALEMFRVMQIEGLESDRVVLTSVLSACGSLGALDYGKWVHEYIKYWGIEWDVHIGTALVDMYAKCGCIEMALKIFHEMSIKNVLTWNALLGGLAMHGHGKEALKHFEIMIKAGVKPSEVTFLAILTACCHSGLVNEGQHYFNMMISQNCNLSPMLEHYGCMVDLLCRAGLLDEAQELIERMPMPPDVLIWGALLGACKASGNAKLSQKILDRLLELESRDSGAFVLLSNIYAINDRWHDVTRIRRLMKNQGVTKVPGSSVIEVDGKGHEFLVGDFSHPENEEIHRLLNLLTNGLYVSLDVPN</sequence>
<evidence type="ECO:0000256" key="2">
    <source>
        <dbReference type="ARBA" id="ARBA00022737"/>
    </source>
</evidence>
<feature type="repeat" description="PPR" evidence="3">
    <location>
        <begin position="169"/>
        <end position="199"/>
    </location>
</feature>
<dbReference type="Pfam" id="PF20431">
    <property type="entry name" value="E_motif"/>
    <property type="match status" value="1"/>
</dbReference>
<dbReference type="PANTHER" id="PTHR47926:SF459">
    <property type="entry name" value="PENTATRICOPEPTIDE REPEAT-CONTAINING PROTEIN"/>
    <property type="match status" value="1"/>
</dbReference>
<dbReference type="Gene3D" id="1.25.40.10">
    <property type="entry name" value="Tetratricopeptide repeat domain"/>
    <property type="match status" value="5"/>
</dbReference>
<dbReference type="AlphaFoldDB" id="A0AAN8VY74"/>
<dbReference type="Pfam" id="PF13041">
    <property type="entry name" value="PPR_2"/>
    <property type="match status" value="2"/>
</dbReference>
<dbReference type="Pfam" id="PF01535">
    <property type="entry name" value="PPR"/>
    <property type="match status" value="4"/>
</dbReference>
<dbReference type="GO" id="GO:0009451">
    <property type="term" value="P:RNA modification"/>
    <property type="evidence" value="ECO:0007669"/>
    <property type="project" value="InterPro"/>
</dbReference>
<dbReference type="InterPro" id="IPR002885">
    <property type="entry name" value="PPR_rpt"/>
</dbReference>
<dbReference type="Proteomes" id="UP001370490">
    <property type="component" value="Unassembled WGS sequence"/>
</dbReference>
<proteinExistence type="inferred from homology"/>
<feature type="repeat" description="PPR" evidence="3">
    <location>
        <begin position="368"/>
        <end position="402"/>
    </location>
</feature>
<gene>
    <name evidence="4" type="ORF">RJ641_033418</name>
</gene>
<dbReference type="FunFam" id="1.25.40.10:FF:000333">
    <property type="entry name" value="Pentatricopeptide repeat-containing protein"/>
    <property type="match status" value="1"/>
</dbReference>
<dbReference type="InterPro" id="IPR046848">
    <property type="entry name" value="E_motif"/>
</dbReference>
<dbReference type="EMBL" id="JBAMMX010000007">
    <property type="protein sequence ID" value="KAK6936388.1"/>
    <property type="molecule type" value="Genomic_DNA"/>
</dbReference>
<dbReference type="SUPFAM" id="SSF48452">
    <property type="entry name" value="TPR-like"/>
    <property type="match status" value="1"/>
</dbReference>
<protein>
    <submittedName>
        <fullName evidence="4">Pentatricopeptide repeat</fullName>
    </submittedName>
</protein>
<evidence type="ECO:0000313" key="5">
    <source>
        <dbReference type="Proteomes" id="UP001370490"/>
    </source>
</evidence>
<evidence type="ECO:0000256" key="1">
    <source>
        <dbReference type="ARBA" id="ARBA00006643"/>
    </source>
</evidence>
<dbReference type="PROSITE" id="PS51375">
    <property type="entry name" value="PPR"/>
    <property type="match status" value="5"/>
</dbReference>
<comment type="caution">
    <text evidence="4">The sequence shown here is derived from an EMBL/GenBank/DDBJ whole genome shotgun (WGS) entry which is preliminary data.</text>
</comment>
<feature type="repeat" description="PPR" evidence="3">
    <location>
        <begin position="403"/>
        <end position="437"/>
    </location>
</feature>
<feature type="repeat" description="PPR" evidence="3">
    <location>
        <begin position="68"/>
        <end position="102"/>
    </location>
</feature>
<name>A0AAN8VY74_9MAGN</name>
<dbReference type="InterPro" id="IPR011990">
    <property type="entry name" value="TPR-like_helical_dom_sf"/>
</dbReference>
<evidence type="ECO:0000256" key="3">
    <source>
        <dbReference type="PROSITE-ProRule" id="PRU00708"/>
    </source>
</evidence>
<reference evidence="4 5" key="1">
    <citation type="submission" date="2023-12" db="EMBL/GenBank/DDBJ databases">
        <title>A high-quality genome assembly for Dillenia turbinata (Dilleniales).</title>
        <authorList>
            <person name="Chanderbali A."/>
        </authorList>
    </citation>
    <scope>NUCLEOTIDE SEQUENCE [LARGE SCALE GENOMIC DNA]</scope>
    <source>
        <strain evidence="4">LSX21</strain>
        <tissue evidence="4">Leaf</tissue>
    </source>
</reference>
<dbReference type="FunFam" id="1.25.40.10:FF:000511">
    <property type="entry name" value="Pentatricopeptide repeat-containing protein"/>
    <property type="match status" value="1"/>
</dbReference>
<organism evidence="4 5">
    <name type="scientific">Dillenia turbinata</name>
    <dbReference type="NCBI Taxonomy" id="194707"/>
    <lineage>
        <taxon>Eukaryota</taxon>
        <taxon>Viridiplantae</taxon>
        <taxon>Streptophyta</taxon>
        <taxon>Embryophyta</taxon>
        <taxon>Tracheophyta</taxon>
        <taxon>Spermatophyta</taxon>
        <taxon>Magnoliopsida</taxon>
        <taxon>eudicotyledons</taxon>
        <taxon>Gunneridae</taxon>
        <taxon>Pentapetalae</taxon>
        <taxon>Dilleniales</taxon>
        <taxon>Dilleniaceae</taxon>
        <taxon>Dillenia</taxon>
    </lineage>
</organism>
<dbReference type="FunFam" id="1.25.40.10:FF:000968">
    <property type="entry name" value="Pentatricopeptide repeat-containing protein, mitochondrial"/>
    <property type="match status" value="1"/>
</dbReference>
<dbReference type="NCBIfam" id="TIGR00756">
    <property type="entry name" value="PPR"/>
    <property type="match status" value="4"/>
</dbReference>
<dbReference type="InterPro" id="IPR046960">
    <property type="entry name" value="PPR_At4g14850-like_plant"/>
</dbReference>
<comment type="similarity">
    <text evidence="1">Belongs to the PPR family. PCMP-H subfamily.</text>
</comment>
<dbReference type="GO" id="GO:0003723">
    <property type="term" value="F:RNA binding"/>
    <property type="evidence" value="ECO:0007669"/>
    <property type="project" value="InterPro"/>
</dbReference>
<feature type="repeat" description="PPR" evidence="3">
    <location>
        <begin position="267"/>
        <end position="301"/>
    </location>
</feature>
<evidence type="ECO:0000313" key="4">
    <source>
        <dbReference type="EMBL" id="KAK6936388.1"/>
    </source>
</evidence>
<dbReference type="Pfam" id="PF12854">
    <property type="entry name" value="PPR_1"/>
    <property type="match status" value="1"/>
</dbReference>
<accession>A0AAN8VY74</accession>
<keyword evidence="2" id="KW-0677">Repeat</keyword>
<dbReference type="PANTHER" id="PTHR47926">
    <property type="entry name" value="PENTATRICOPEPTIDE REPEAT-CONTAINING PROTEIN"/>
    <property type="match status" value="1"/>
</dbReference>